<dbReference type="InterPro" id="IPR038610">
    <property type="entry name" value="FliK-like_C_sf"/>
</dbReference>
<dbReference type="AlphaFoldDB" id="A0A5C7FPZ1"/>
<comment type="caution">
    <text evidence="3">The sequence shown here is derived from an EMBL/GenBank/DDBJ whole genome shotgun (WGS) entry which is preliminary data.</text>
</comment>
<gene>
    <name evidence="3" type="ORF">FVD38_19105</name>
</gene>
<name>A0A5C7FPZ1_9BURK</name>
<accession>A0A5C7FPZ1</accession>
<feature type="domain" description="Flagellar hook-length control protein-like C-terminal" evidence="2">
    <location>
        <begin position="274"/>
        <end position="353"/>
    </location>
</feature>
<organism evidence="3 4">
    <name type="scientific">Massilia arenae</name>
    <dbReference type="NCBI Taxonomy" id="2603288"/>
    <lineage>
        <taxon>Bacteria</taxon>
        <taxon>Pseudomonadati</taxon>
        <taxon>Pseudomonadota</taxon>
        <taxon>Betaproteobacteria</taxon>
        <taxon>Burkholderiales</taxon>
        <taxon>Oxalobacteraceae</taxon>
        <taxon>Telluria group</taxon>
        <taxon>Massilia</taxon>
    </lineage>
</organism>
<dbReference type="PANTHER" id="PTHR37533">
    <property type="entry name" value="FLAGELLAR HOOK-LENGTH CONTROL PROTEIN"/>
    <property type="match status" value="1"/>
</dbReference>
<dbReference type="InterPro" id="IPR021136">
    <property type="entry name" value="Flagellar_hook_control-like_C"/>
</dbReference>
<dbReference type="EMBL" id="VPFD01000023">
    <property type="protein sequence ID" value="TXF97719.1"/>
    <property type="molecule type" value="Genomic_DNA"/>
</dbReference>
<feature type="region of interest" description="Disordered" evidence="1">
    <location>
        <begin position="351"/>
        <end position="409"/>
    </location>
</feature>
<keyword evidence="4" id="KW-1185">Reference proteome</keyword>
<dbReference type="PANTHER" id="PTHR37533:SF2">
    <property type="entry name" value="FLAGELLAR HOOK-LENGTH CONTROL PROTEIN"/>
    <property type="match status" value="1"/>
</dbReference>
<evidence type="ECO:0000313" key="4">
    <source>
        <dbReference type="Proteomes" id="UP000321413"/>
    </source>
</evidence>
<dbReference type="Gene3D" id="3.30.750.140">
    <property type="match status" value="1"/>
</dbReference>
<feature type="compositionally biased region" description="Basic and acidic residues" evidence="1">
    <location>
        <begin position="377"/>
        <end position="386"/>
    </location>
</feature>
<dbReference type="CDD" id="cd17470">
    <property type="entry name" value="T3SS_Flik_C"/>
    <property type="match status" value="1"/>
</dbReference>
<evidence type="ECO:0000259" key="2">
    <source>
        <dbReference type="Pfam" id="PF02120"/>
    </source>
</evidence>
<feature type="region of interest" description="Disordered" evidence="1">
    <location>
        <begin position="75"/>
        <end position="94"/>
    </location>
</feature>
<feature type="compositionally biased region" description="Polar residues" evidence="1">
    <location>
        <begin position="356"/>
        <end position="366"/>
    </location>
</feature>
<dbReference type="InterPro" id="IPR052563">
    <property type="entry name" value="FliK"/>
</dbReference>
<protein>
    <recommendedName>
        <fullName evidence="2">Flagellar hook-length control protein-like C-terminal domain-containing protein</fullName>
    </recommendedName>
</protein>
<proteinExistence type="predicted"/>
<sequence>MNFSMNSAMNAIIAVGNASAKVTANGAPADSAQVPEGVVLPGAGPALLRPALPVLPFQHWIGADGALPQLDAAAPVDGAAPESSPEPLEDEQADETLAAEQAVAIDAVLAAMTPQASPAALPAMMLAMSGAKPGAANDGAAPAALAAVTDAAAAPEGQPVAATSAAPDVPVLPLPVAAAVPRVDAAAQPLPVTPASAPAAAATPGANTAADAAANTATSAAVDGAPLDSSDSAPTIGAAGVAPGQPAAARGAASAVLAGPPTAWRQTLHEALGERLQLQVGRGVEQATIRLEPPMLGRIDISVRHSGGNLEVHIAATNTEVLRQLNTVSDSLRNDLAGRQYSNVSVNVSEAPRAQASAQAGNQPSGQPGADAQGRGRQQEQEEQRQRTPGLALNDAGDAGSLFSMNDRD</sequence>
<dbReference type="Pfam" id="PF02120">
    <property type="entry name" value="Flg_hook"/>
    <property type="match status" value="1"/>
</dbReference>
<dbReference type="Proteomes" id="UP000321413">
    <property type="component" value="Unassembled WGS sequence"/>
</dbReference>
<evidence type="ECO:0000313" key="3">
    <source>
        <dbReference type="EMBL" id="TXF97719.1"/>
    </source>
</evidence>
<reference evidence="3 4" key="1">
    <citation type="submission" date="2019-08" db="EMBL/GenBank/DDBJ databases">
        <title>Massilia golmudensis sp. nov., isolated from sand in the Qinghai-Tibetan Plateau.</title>
        <authorList>
            <person name="Zhang B."/>
        </authorList>
    </citation>
    <scope>NUCLEOTIDE SEQUENCE [LARGE SCALE GENOMIC DNA]</scope>
    <source>
        <strain evidence="3 4">GEM5</strain>
    </source>
</reference>
<evidence type="ECO:0000256" key="1">
    <source>
        <dbReference type="SAM" id="MobiDB-lite"/>
    </source>
</evidence>